<organism evidence="2 3">
    <name type="scientific">Aspergillus homomorphus (strain CBS 101889)</name>
    <dbReference type="NCBI Taxonomy" id="1450537"/>
    <lineage>
        <taxon>Eukaryota</taxon>
        <taxon>Fungi</taxon>
        <taxon>Dikarya</taxon>
        <taxon>Ascomycota</taxon>
        <taxon>Pezizomycotina</taxon>
        <taxon>Eurotiomycetes</taxon>
        <taxon>Eurotiomycetidae</taxon>
        <taxon>Eurotiales</taxon>
        <taxon>Aspergillaceae</taxon>
        <taxon>Aspergillus</taxon>
        <taxon>Aspergillus subgen. Circumdati</taxon>
    </lineage>
</organism>
<evidence type="ECO:0000256" key="1">
    <source>
        <dbReference type="ARBA" id="ARBA00010795"/>
    </source>
</evidence>
<dbReference type="OrthoDB" id="2727348at2759"/>
<gene>
    <name evidence="2" type="ORF">BO97DRAFT_348697</name>
</gene>
<dbReference type="Proteomes" id="UP000248961">
    <property type="component" value="Unassembled WGS sequence"/>
</dbReference>
<dbReference type="STRING" id="1450537.A0A395HTJ0"/>
<keyword evidence="3" id="KW-1185">Reference proteome</keyword>
<evidence type="ECO:0008006" key="4">
    <source>
        <dbReference type="Google" id="ProtNLM"/>
    </source>
</evidence>
<dbReference type="RefSeq" id="XP_025549849.1">
    <property type="nucleotide sequence ID" value="XM_025691896.1"/>
</dbReference>
<comment type="similarity">
    <text evidence="1">Belongs to the aegerolysin family.</text>
</comment>
<evidence type="ECO:0000313" key="2">
    <source>
        <dbReference type="EMBL" id="RAL10695.1"/>
    </source>
</evidence>
<dbReference type="InterPro" id="IPR009413">
    <property type="entry name" value="Aegerolysin-typ"/>
</dbReference>
<dbReference type="VEuPathDB" id="FungiDB:BO97DRAFT_348697"/>
<dbReference type="GO" id="GO:0019836">
    <property type="term" value="P:symbiont-mediated hemolysis of host erythrocyte"/>
    <property type="evidence" value="ECO:0007669"/>
    <property type="project" value="InterPro"/>
</dbReference>
<dbReference type="EMBL" id="KZ824293">
    <property type="protein sequence ID" value="RAL10695.1"/>
    <property type="molecule type" value="Genomic_DNA"/>
</dbReference>
<dbReference type="GeneID" id="37196185"/>
<sequence length="137" mass="15724">MDKYNSQWVQFHIRDHLDKGEISVRHCVIEGGEFHDPNLNDKAMTEDDVDELRIPSYGVGEICARGRRGSEGRLDLFHGEDKICELHWDNRKGNWVNLVEVLDGSDKYRVEHGGWSPEAGPLGHVYVDIRAQAEQQK</sequence>
<dbReference type="Gene3D" id="2.60.270.50">
    <property type="match status" value="1"/>
</dbReference>
<dbReference type="AlphaFoldDB" id="A0A395HTJ0"/>
<protein>
    <recommendedName>
        <fullName evidence="4">Terrelysin</fullName>
    </recommendedName>
</protein>
<dbReference type="Pfam" id="PF06355">
    <property type="entry name" value="Aegerolysin"/>
    <property type="match status" value="1"/>
</dbReference>
<name>A0A395HTJ0_ASPHC</name>
<reference evidence="2 3" key="1">
    <citation type="submission" date="2018-02" db="EMBL/GenBank/DDBJ databases">
        <title>The genomes of Aspergillus section Nigri reveals drivers in fungal speciation.</title>
        <authorList>
            <consortium name="DOE Joint Genome Institute"/>
            <person name="Vesth T.C."/>
            <person name="Nybo J."/>
            <person name="Theobald S."/>
            <person name="Brandl J."/>
            <person name="Frisvad J.C."/>
            <person name="Nielsen K.F."/>
            <person name="Lyhne E.K."/>
            <person name="Kogle M.E."/>
            <person name="Kuo A."/>
            <person name="Riley R."/>
            <person name="Clum A."/>
            <person name="Nolan M."/>
            <person name="Lipzen A."/>
            <person name="Salamov A."/>
            <person name="Henrissat B."/>
            <person name="Wiebenga A."/>
            <person name="De vries R.P."/>
            <person name="Grigoriev I.V."/>
            <person name="Mortensen U.H."/>
            <person name="Andersen M.R."/>
            <person name="Baker S.E."/>
        </authorList>
    </citation>
    <scope>NUCLEOTIDE SEQUENCE [LARGE SCALE GENOMIC DNA]</scope>
    <source>
        <strain evidence="2 3">CBS 101889</strain>
    </source>
</reference>
<evidence type="ECO:0000313" key="3">
    <source>
        <dbReference type="Proteomes" id="UP000248961"/>
    </source>
</evidence>
<accession>A0A395HTJ0</accession>
<proteinExistence type="inferred from homology"/>